<evidence type="ECO:0000313" key="4">
    <source>
        <dbReference type="Proteomes" id="UP001258315"/>
    </source>
</evidence>
<dbReference type="EMBL" id="JAVLVU010000001">
    <property type="protein sequence ID" value="MDT3402302.1"/>
    <property type="molecule type" value="Genomic_DNA"/>
</dbReference>
<proteinExistence type="predicted"/>
<name>A0ABU3GR95_9SPHI</name>
<gene>
    <name evidence="3" type="ORF">QE417_001374</name>
</gene>
<sequence>MHKNILGIAAVIIAISASAFTTPAHHGKLVSYKWFRITANRTTSQSVPSSGATYLGESETPPQPDGFTCSGSTNQCISGFNASQVNSSNQLDGTQMPQTIAATRN</sequence>
<dbReference type="RefSeq" id="WP_311948648.1">
    <property type="nucleotide sequence ID" value="NZ_JAVLVU010000001.1"/>
</dbReference>
<dbReference type="Proteomes" id="UP001258315">
    <property type="component" value="Unassembled WGS sequence"/>
</dbReference>
<organism evidence="3 4">
    <name type="scientific">Mucilaginibacter terrae</name>
    <dbReference type="NCBI Taxonomy" id="1955052"/>
    <lineage>
        <taxon>Bacteria</taxon>
        <taxon>Pseudomonadati</taxon>
        <taxon>Bacteroidota</taxon>
        <taxon>Sphingobacteriia</taxon>
        <taxon>Sphingobacteriales</taxon>
        <taxon>Sphingobacteriaceae</taxon>
        <taxon>Mucilaginibacter</taxon>
    </lineage>
</organism>
<protein>
    <submittedName>
        <fullName evidence="3">Uncharacterized protein</fullName>
    </submittedName>
</protein>
<feature type="chain" id="PRO_5046393059" evidence="2">
    <location>
        <begin position="20"/>
        <end position="105"/>
    </location>
</feature>
<feature type="region of interest" description="Disordered" evidence="1">
    <location>
        <begin position="44"/>
        <end position="69"/>
    </location>
</feature>
<accession>A0ABU3GR95</accession>
<reference evidence="4" key="1">
    <citation type="submission" date="2023-07" db="EMBL/GenBank/DDBJ databases">
        <title>Functional and genomic diversity of the sorghum phyllosphere microbiome.</title>
        <authorList>
            <person name="Shade A."/>
        </authorList>
    </citation>
    <scope>NUCLEOTIDE SEQUENCE [LARGE SCALE GENOMIC DNA]</scope>
    <source>
        <strain evidence="4">SORGH_AS_0422</strain>
    </source>
</reference>
<evidence type="ECO:0000256" key="1">
    <source>
        <dbReference type="SAM" id="MobiDB-lite"/>
    </source>
</evidence>
<keyword evidence="4" id="KW-1185">Reference proteome</keyword>
<comment type="caution">
    <text evidence="3">The sequence shown here is derived from an EMBL/GenBank/DDBJ whole genome shotgun (WGS) entry which is preliminary data.</text>
</comment>
<evidence type="ECO:0000256" key="2">
    <source>
        <dbReference type="SAM" id="SignalP"/>
    </source>
</evidence>
<feature type="region of interest" description="Disordered" evidence="1">
    <location>
        <begin position="85"/>
        <end position="105"/>
    </location>
</feature>
<keyword evidence="2" id="KW-0732">Signal</keyword>
<feature type="signal peptide" evidence="2">
    <location>
        <begin position="1"/>
        <end position="19"/>
    </location>
</feature>
<evidence type="ECO:0000313" key="3">
    <source>
        <dbReference type="EMBL" id="MDT3402302.1"/>
    </source>
</evidence>